<proteinExistence type="predicted"/>
<evidence type="ECO:0008006" key="3">
    <source>
        <dbReference type="Google" id="ProtNLM"/>
    </source>
</evidence>
<evidence type="ECO:0000313" key="2">
    <source>
        <dbReference type="Proteomes" id="UP000830375"/>
    </source>
</evidence>
<name>A0ABQ8MSG4_LABRO</name>
<reference evidence="1 2" key="1">
    <citation type="submission" date="2022-01" db="EMBL/GenBank/DDBJ databases">
        <title>A high-quality chromosome-level genome assembly of rohu carp, Labeo rohita.</title>
        <authorList>
            <person name="Arick M.A. II"/>
            <person name="Hsu C.-Y."/>
            <person name="Magbanua Z."/>
            <person name="Pechanova O."/>
            <person name="Grover C."/>
            <person name="Miller E."/>
            <person name="Thrash A."/>
            <person name="Ezzel L."/>
            <person name="Alam S."/>
            <person name="Benzie J."/>
            <person name="Hamilton M."/>
            <person name="Karsi A."/>
            <person name="Lawrence M.L."/>
            <person name="Peterson D.G."/>
        </authorList>
    </citation>
    <scope>NUCLEOTIDE SEQUENCE [LARGE SCALE GENOMIC DNA]</scope>
    <source>
        <strain evidence="2">BAU-BD-2019</strain>
        <tissue evidence="1">Blood</tissue>
    </source>
</reference>
<comment type="caution">
    <text evidence="1">The sequence shown here is derived from an EMBL/GenBank/DDBJ whole genome shotgun (WGS) entry which is preliminary data.</text>
</comment>
<keyword evidence="2" id="KW-1185">Reference proteome</keyword>
<gene>
    <name evidence="1" type="ORF">H4Q32_022882</name>
</gene>
<accession>A0ABQ8MSG4</accession>
<sequence>MIIWTKTKLPIELVKRDQYQLWLKINISTSQPVFLCAIYIPPLESPYFQEETFQNIEQEFSHLQDLGNVLTGDKSDFIESQGTRFVTGINTFFPSHPPRQNCDQTGNSHGRQLLQLCQNPALYIVNHIAFTVKPLKPFSDHSQITLYIKQSETVPSPISTPYQMHKMLFKWTENSTTNYINAIESSEIQSLLHSFQIQEYLKN</sequence>
<evidence type="ECO:0000313" key="1">
    <source>
        <dbReference type="EMBL" id="KAI2665784.1"/>
    </source>
</evidence>
<organism evidence="1 2">
    <name type="scientific">Labeo rohita</name>
    <name type="common">Indian major carp</name>
    <name type="synonym">Cyprinus rohita</name>
    <dbReference type="NCBI Taxonomy" id="84645"/>
    <lineage>
        <taxon>Eukaryota</taxon>
        <taxon>Metazoa</taxon>
        <taxon>Chordata</taxon>
        <taxon>Craniata</taxon>
        <taxon>Vertebrata</taxon>
        <taxon>Euteleostomi</taxon>
        <taxon>Actinopterygii</taxon>
        <taxon>Neopterygii</taxon>
        <taxon>Teleostei</taxon>
        <taxon>Ostariophysi</taxon>
        <taxon>Cypriniformes</taxon>
        <taxon>Cyprinidae</taxon>
        <taxon>Labeoninae</taxon>
        <taxon>Labeonini</taxon>
        <taxon>Labeo</taxon>
    </lineage>
</organism>
<dbReference type="Proteomes" id="UP000830375">
    <property type="component" value="Unassembled WGS sequence"/>
</dbReference>
<dbReference type="EMBL" id="JACTAM010000004">
    <property type="protein sequence ID" value="KAI2665784.1"/>
    <property type="molecule type" value="Genomic_DNA"/>
</dbReference>
<protein>
    <recommendedName>
        <fullName evidence="3">Endonuclease/exonuclease/phosphatase domain-containing protein</fullName>
    </recommendedName>
</protein>